<dbReference type="InterPro" id="IPR029044">
    <property type="entry name" value="Nucleotide-diphossugar_trans"/>
</dbReference>
<organism evidence="6 7">
    <name type="scientific">Kutzneria buriramensis</name>
    <dbReference type="NCBI Taxonomy" id="1045776"/>
    <lineage>
        <taxon>Bacteria</taxon>
        <taxon>Bacillati</taxon>
        <taxon>Actinomycetota</taxon>
        <taxon>Actinomycetes</taxon>
        <taxon>Pseudonocardiales</taxon>
        <taxon>Pseudonocardiaceae</taxon>
        <taxon>Kutzneria</taxon>
    </lineage>
</organism>
<accession>A0A3E0HU03</accession>
<evidence type="ECO:0000256" key="3">
    <source>
        <dbReference type="ARBA" id="ARBA00022676"/>
    </source>
</evidence>
<evidence type="ECO:0000256" key="2">
    <source>
        <dbReference type="ARBA" id="ARBA00006739"/>
    </source>
</evidence>
<protein>
    <submittedName>
        <fullName evidence="6">Rhamnosyltransferase</fullName>
    </submittedName>
</protein>
<sequence>MPRPYTGPVGRQDLSIDVVSQQMSSAVPDKITAVATAYHPDERLLAVIEAALTACTEVIVIDNTPGGGAVLADDLPDRVRVLRPESNLGLAGALNLGLRELGPDADAVLLLDQDSVLPEQLVRQLAAHLDNPQVGAVAPAPWDEIRGSFIDPRTVLRPDVADRDAVITSGMLVRRELLDRLGGFRTDFFVDCVDQDFCLRLRRTGARILQDKRVKLPHSLGNVVEHKFLIGHVRASHHPTWRLYWVFRNGVVLVRENITRTPTWCLASILIMIRWLLLTAIYEKPRGKRLHAIWRGLVDGVRGRTDAAYIPAGGTVLAADRK</sequence>
<name>A0A3E0HU03_9PSEU</name>
<comment type="pathway">
    <text evidence="1">Cell wall biogenesis; cell wall polysaccharide biosynthesis.</text>
</comment>
<dbReference type="EMBL" id="QUNO01000004">
    <property type="protein sequence ID" value="REH50023.1"/>
    <property type="molecule type" value="Genomic_DNA"/>
</dbReference>
<feature type="domain" description="Glycosyltransferase 2-like" evidence="5">
    <location>
        <begin position="37"/>
        <end position="152"/>
    </location>
</feature>
<dbReference type="InterPro" id="IPR001173">
    <property type="entry name" value="Glyco_trans_2-like"/>
</dbReference>
<keyword evidence="4 6" id="KW-0808">Transferase</keyword>
<reference evidence="6 7" key="1">
    <citation type="submission" date="2018-08" db="EMBL/GenBank/DDBJ databases">
        <title>Genomic Encyclopedia of Archaeal and Bacterial Type Strains, Phase II (KMG-II): from individual species to whole genera.</title>
        <authorList>
            <person name="Goeker M."/>
        </authorList>
    </citation>
    <scope>NUCLEOTIDE SEQUENCE [LARGE SCALE GENOMIC DNA]</scope>
    <source>
        <strain evidence="6 7">DSM 45791</strain>
    </source>
</reference>
<dbReference type="Pfam" id="PF00535">
    <property type="entry name" value="Glycos_transf_2"/>
    <property type="match status" value="1"/>
</dbReference>
<dbReference type="PANTHER" id="PTHR43179">
    <property type="entry name" value="RHAMNOSYLTRANSFERASE WBBL"/>
    <property type="match status" value="1"/>
</dbReference>
<evidence type="ECO:0000313" key="6">
    <source>
        <dbReference type="EMBL" id="REH50023.1"/>
    </source>
</evidence>
<proteinExistence type="inferred from homology"/>
<evidence type="ECO:0000313" key="7">
    <source>
        <dbReference type="Proteomes" id="UP000256269"/>
    </source>
</evidence>
<dbReference type="Proteomes" id="UP000256269">
    <property type="component" value="Unassembled WGS sequence"/>
</dbReference>
<gene>
    <name evidence="6" type="ORF">BCF44_104290</name>
</gene>
<keyword evidence="7" id="KW-1185">Reference proteome</keyword>
<dbReference type="GO" id="GO:0016757">
    <property type="term" value="F:glycosyltransferase activity"/>
    <property type="evidence" value="ECO:0007669"/>
    <property type="project" value="UniProtKB-KW"/>
</dbReference>
<evidence type="ECO:0000256" key="4">
    <source>
        <dbReference type="ARBA" id="ARBA00022679"/>
    </source>
</evidence>
<comment type="caution">
    <text evidence="6">The sequence shown here is derived from an EMBL/GenBank/DDBJ whole genome shotgun (WGS) entry which is preliminary data.</text>
</comment>
<keyword evidence="3" id="KW-0328">Glycosyltransferase</keyword>
<dbReference type="PANTHER" id="PTHR43179:SF12">
    <property type="entry name" value="GALACTOFURANOSYLTRANSFERASE GLFT2"/>
    <property type="match status" value="1"/>
</dbReference>
<evidence type="ECO:0000256" key="1">
    <source>
        <dbReference type="ARBA" id="ARBA00004776"/>
    </source>
</evidence>
<evidence type="ECO:0000259" key="5">
    <source>
        <dbReference type="Pfam" id="PF00535"/>
    </source>
</evidence>
<dbReference type="Gene3D" id="3.90.550.10">
    <property type="entry name" value="Spore Coat Polysaccharide Biosynthesis Protein SpsA, Chain A"/>
    <property type="match status" value="1"/>
</dbReference>
<dbReference type="AlphaFoldDB" id="A0A3E0HU03"/>
<dbReference type="SUPFAM" id="SSF53448">
    <property type="entry name" value="Nucleotide-diphospho-sugar transferases"/>
    <property type="match status" value="1"/>
</dbReference>
<comment type="similarity">
    <text evidence="2">Belongs to the glycosyltransferase 2 family.</text>
</comment>